<dbReference type="AlphaFoldDB" id="A0A2S1LBU1"/>
<sequence length="142" mass="15590">MGKKINIKNLPTGYQSFITTGRHSITGDEPLTSKGTDLGFSPEDLILSSLAMCKVATVRYIARKNNWTIDDVDGEFELNVKRGTDGSLSTTVTGKIKIEGDLSEEQKAELIKQADACYVHRMIEGNWDIQPIQATNELAVTA</sequence>
<dbReference type="InterPro" id="IPR015946">
    <property type="entry name" value="KH_dom-like_a/b"/>
</dbReference>
<dbReference type="SUPFAM" id="SSF82784">
    <property type="entry name" value="OsmC-like"/>
    <property type="match status" value="1"/>
</dbReference>
<accession>A0A2S1LBU1</accession>
<keyword evidence="2" id="KW-1185">Reference proteome</keyword>
<dbReference type="PANTHER" id="PTHR39624:SF2">
    <property type="entry name" value="OSMC-LIKE PROTEIN"/>
    <property type="match status" value="1"/>
</dbReference>
<reference evidence="1 2" key="1">
    <citation type="submission" date="2017-04" db="EMBL/GenBank/DDBJ databases">
        <title>Compelte genome sequence of WV33.</title>
        <authorList>
            <person name="Lee P.C."/>
        </authorList>
    </citation>
    <scope>NUCLEOTIDE SEQUENCE [LARGE SCALE GENOMIC DNA]</scope>
    <source>
        <strain evidence="1 2">WV33</strain>
    </source>
</reference>
<dbReference type="Pfam" id="PF02566">
    <property type="entry name" value="OsmC"/>
    <property type="match status" value="1"/>
</dbReference>
<dbReference type="RefSeq" id="WP_108740118.1">
    <property type="nucleotide sequence ID" value="NZ_CP020918.1"/>
</dbReference>
<dbReference type="EMBL" id="CP020918">
    <property type="protein sequence ID" value="AWG21168.1"/>
    <property type="molecule type" value="Genomic_DNA"/>
</dbReference>
<dbReference type="InterPro" id="IPR036102">
    <property type="entry name" value="OsmC/Ohrsf"/>
</dbReference>
<dbReference type="PANTHER" id="PTHR39624">
    <property type="entry name" value="PROTEIN INVOLVED IN RIMO-MEDIATED BETA-METHYLTHIOLATION OF RIBOSOMAL PROTEIN S12 YCAO"/>
    <property type="match status" value="1"/>
</dbReference>
<dbReference type="InterPro" id="IPR003718">
    <property type="entry name" value="OsmC/Ohr_fam"/>
</dbReference>
<dbReference type="Gene3D" id="3.30.300.20">
    <property type="match status" value="1"/>
</dbReference>
<dbReference type="OrthoDB" id="9791538at2"/>
<gene>
    <name evidence="1" type="ORF">FFWV33_06275</name>
</gene>
<organism evidence="1 2">
    <name type="scientific">Flavobacterium faecale</name>
    <dbReference type="NCBI Taxonomy" id="1355330"/>
    <lineage>
        <taxon>Bacteria</taxon>
        <taxon>Pseudomonadati</taxon>
        <taxon>Bacteroidota</taxon>
        <taxon>Flavobacteriia</taxon>
        <taxon>Flavobacteriales</taxon>
        <taxon>Flavobacteriaceae</taxon>
        <taxon>Flavobacterium</taxon>
    </lineage>
</organism>
<name>A0A2S1LBU1_9FLAO</name>
<evidence type="ECO:0000313" key="2">
    <source>
        <dbReference type="Proteomes" id="UP000244527"/>
    </source>
</evidence>
<evidence type="ECO:0000313" key="1">
    <source>
        <dbReference type="EMBL" id="AWG21168.1"/>
    </source>
</evidence>
<dbReference type="Proteomes" id="UP000244527">
    <property type="component" value="Chromosome"/>
</dbReference>
<protein>
    <submittedName>
        <fullName evidence="1">Disulfide bond formation regulator</fullName>
    </submittedName>
</protein>
<dbReference type="KEGG" id="ffa:FFWV33_06275"/>
<proteinExistence type="predicted"/>